<name>A0ABR6BA15_9PSEU</name>
<comment type="caution">
    <text evidence="4">The sequence shown here is derived from an EMBL/GenBank/DDBJ whole genome shotgun (WGS) entry which is preliminary data.</text>
</comment>
<dbReference type="Pfam" id="PF13518">
    <property type="entry name" value="HTH_28"/>
    <property type="match status" value="1"/>
</dbReference>
<evidence type="ECO:0000313" key="5">
    <source>
        <dbReference type="Proteomes" id="UP000517916"/>
    </source>
</evidence>
<dbReference type="InterPro" id="IPR047655">
    <property type="entry name" value="Transpos_IS630-like"/>
</dbReference>
<evidence type="ECO:0000259" key="3">
    <source>
        <dbReference type="Pfam" id="PF13592"/>
    </source>
</evidence>
<evidence type="ECO:0000259" key="2">
    <source>
        <dbReference type="Pfam" id="PF13518"/>
    </source>
</evidence>
<proteinExistence type="predicted"/>
<dbReference type="Pfam" id="PF13358">
    <property type="entry name" value="DDE_3"/>
    <property type="match status" value="1"/>
</dbReference>
<sequence>MIEVEDARRLSPAEREVLRLRVVAALESGTVTGYRQAAEVFRVAERSVGAWWRAYRDGGREALAVRRVRRPGPAELITAAERGTLFMAMADYTPEELLIGGPLWTRAAVVELIRLVTGVVMTEQGVGLWLRRHGFTPQRPARRAYEQQPAAVRAWLDTEYPAIASRAKAEGAVVAWVDQCGLRSDAAPPGRSWAPKGHTPVVRVTGKRLRVNVMSAVASRGALWFTVFTGRFTAPVFTAFLARLARQAGRKVYVIADRHPVHRSRVVRTWLEANTDRIELHLMPGYSPELNPDELLNADLKRNMPAGRARTVERLARDTRRFLRRRQRQPHLVRGYFQARHVRYAIM</sequence>
<dbReference type="Pfam" id="PF13592">
    <property type="entry name" value="HTH_33"/>
    <property type="match status" value="1"/>
</dbReference>
<evidence type="ECO:0000313" key="4">
    <source>
        <dbReference type="EMBL" id="MBA8923718.1"/>
    </source>
</evidence>
<feature type="domain" description="Insertion element IS150 protein InsJ-like helix-turn-helix" evidence="2">
    <location>
        <begin position="19"/>
        <end position="71"/>
    </location>
</feature>
<dbReference type="RefSeq" id="WP_318295920.1">
    <property type="nucleotide sequence ID" value="NZ_JACJID010000001.1"/>
</dbReference>
<dbReference type="EMBL" id="JACJID010000001">
    <property type="protein sequence ID" value="MBA8923718.1"/>
    <property type="molecule type" value="Genomic_DNA"/>
</dbReference>
<gene>
    <name evidence="4" type="ORF">BC739_000915</name>
</gene>
<dbReference type="InterPro" id="IPR036397">
    <property type="entry name" value="RNaseH_sf"/>
</dbReference>
<feature type="domain" description="Tc1-like transposase DDE" evidence="1">
    <location>
        <begin position="174"/>
        <end position="315"/>
    </location>
</feature>
<dbReference type="InterPro" id="IPR038717">
    <property type="entry name" value="Tc1-like_DDE_dom"/>
</dbReference>
<dbReference type="InterPro" id="IPR009057">
    <property type="entry name" value="Homeodomain-like_sf"/>
</dbReference>
<dbReference type="InterPro" id="IPR025959">
    <property type="entry name" value="Winged_HTH_dom"/>
</dbReference>
<protein>
    <submittedName>
        <fullName evidence="4">Transposase</fullName>
    </submittedName>
</protein>
<reference evidence="4 5" key="1">
    <citation type="submission" date="2020-08" db="EMBL/GenBank/DDBJ databases">
        <title>Genomic Encyclopedia of Archaeal and Bacterial Type Strains, Phase II (KMG-II): from individual species to whole genera.</title>
        <authorList>
            <person name="Goeker M."/>
        </authorList>
    </citation>
    <scope>NUCLEOTIDE SEQUENCE [LARGE SCALE GENOMIC DNA]</scope>
    <source>
        <strain evidence="4 5">DSM 43850</strain>
    </source>
</reference>
<dbReference type="NCBIfam" id="NF033545">
    <property type="entry name" value="transpos_IS630"/>
    <property type="match status" value="1"/>
</dbReference>
<feature type="domain" description="Winged helix-turn helix" evidence="3">
    <location>
        <begin position="101"/>
        <end position="158"/>
    </location>
</feature>
<dbReference type="InterPro" id="IPR055247">
    <property type="entry name" value="InsJ-like_HTH"/>
</dbReference>
<accession>A0ABR6BA15</accession>
<organism evidence="4 5">
    <name type="scientific">Kutzneria viridogrisea</name>
    <dbReference type="NCBI Taxonomy" id="47990"/>
    <lineage>
        <taxon>Bacteria</taxon>
        <taxon>Bacillati</taxon>
        <taxon>Actinomycetota</taxon>
        <taxon>Actinomycetes</taxon>
        <taxon>Pseudonocardiales</taxon>
        <taxon>Pseudonocardiaceae</taxon>
        <taxon>Kutzneria</taxon>
    </lineage>
</organism>
<dbReference type="Proteomes" id="UP000517916">
    <property type="component" value="Unassembled WGS sequence"/>
</dbReference>
<dbReference type="Gene3D" id="3.30.420.10">
    <property type="entry name" value="Ribonuclease H-like superfamily/Ribonuclease H"/>
    <property type="match status" value="1"/>
</dbReference>
<keyword evidence="5" id="KW-1185">Reference proteome</keyword>
<evidence type="ECO:0000259" key="1">
    <source>
        <dbReference type="Pfam" id="PF13358"/>
    </source>
</evidence>
<dbReference type="SUPFAM" id="SSF46689">
    <property type="entry name" value="Homeodomain-like"/>
    <property type="match status" value="1"/>
</dbReference>